<dbReference type="GO" id="GO:0004185">
    <property type="term" value="F:serine-type carboxypeptidase activity"/>
    <property type="evidence" value="ECO:0007669"/>
    <property type="project" value="UniProtKB-UniRule"/>
</dbReference>
<dbReference type="GeneID" id="68349199"/>
<dbReference type="InterPro" id="IPR018202">
    <property type="entry name" value="Ser_caboxypep_ser_AS"/>
</dbReference>
<keyword evidence="6 14" id="KW-0121">Carboxypeptidase</keyword>
<evidence type="ECO:0000256" key="8">
    <source>
        <dbReference type="ARBA" id="ARBA00022729"/>
    </source>
</evidence>
<dbReference type="GO" id="GO:0098552">
    <property type="term" value="C:side of membrane"/>
    <property type="evidence" value="ECO:0007669"/>
    <property type="project" value="UniProtKB-KW"/>
</dbReference>
<dbReference type="RefSeq" id="XP_044724941.1">
    <property type="nucleotide sequence ID" value="XM_044858541.1"/>
</dbReference>
<gene>
    <name evidence="15" type="ORF">HRG_00070</name>
</gene>
<evidence type="ECO:0000256" key="5">
    <source>
        <dbReference type="ARBA" id="ARBA00022622"/>
    </source>
</evidence>
<protein>
    <recommendedName>
        <fullName evidence="14">Carboxypeptidase</fullName>
        <ecNumber evidence="14">3.4.16.-</ecNumber>
    </recommendedName>
</protein>
<evidence type="ECO:0000256" key="13">
    <source>
        <dbReference type="ARBA" id="ARBA00037356"/>
    </source>
</evidence>
<dbReference type="SUPFAM" id="SSF53474">
    <property type="entry name" value="alpha/beta-Hydrolases"/>
    <property type="match status" value="1"/>
</dbReference>
<evidence type="ECO:0000256" key="2">
    <source>
        <dbReference type="ARBA" id="ARBA00004609"/>
    </source>
</evidence>
<dbReference type="GO" id="GO:0006508">
    <property type="term" value="P:proteolysis"/>
    <property type="evidence" value="ECO:0007669"/>
    <property type="project" value="UniProtKB-KW"/>
</dbReference>
<comment type="subcellular location">
    <subcellularLocation>
        <location evidence="2">Cell membrane</location>
        <topology evidence="2">Lipid-anchor</topology>
        <topology evidence="2">GPI-anchor</topology>
    </subcellularLocation>
</comment>
<keyword evidence="11" id="KW-0325">Glycoprotein</keyword>
<dbReference type="PRINTS" id="PR00724">
    <property type="entry name" value="CRBOXYPTASEC"/>
</dbReference>
<sequence length="594" mass="65558">MRLTSGLVLLGFGGLAVTHRPPKPEGVMKIPSTLFKGADVSYKEVPAEICGTAKSYAGYVNFPPNTMREFQHDYPVHTFFWYFEAQKDPQNSPLVLWVNGGPGGSSMFGLFTEHGPCQVDGNLKTSPREWSWNREFNMLYVDQPLHTGFSYDFPTPGNFHPKNGSITTLKSETEGPPADRTVFPGVFSSQNTASTANTTENAARLYWNFLQVWTHDFLAHRPNDGSISMFTESYGGRYGPSFSAYILEQNARVRKGTLRGAKTLNLTNLGIVNGCIDLLVQEQSYPEYAYDRNPKGGCTDKIVDCLHLASTSDADMYGNVPKVNKACKDASDYCQNEVESGYVFRKKYGYYDITHCYLDPFPSNRYLEYLAQEEVLKALGVPVNYTDSSNAVLAAFNSTGDYARRNRRGFIKDIASLLDSGIQVTLLYGDSDFACNWIGGERISLSVEHGQSAAFRRAGYADVVLDGAKSPGQVRQHGLFSFVRVYHSGHMVPSSQPKAAYHMFRRAMHRKDIATGKVPLSNSYGTNGTFKSTKTLNIPPAPAVTCHARALSSTCAKNQIKAVEEGKAVIDRGIVKQPLPAPGTCPALPYKDPE</sequence>
<dbReference type="OrthoDB" id="443318at2759"/>
<dbReference type="EMBL" id="JAIZPD010000001">
    <property type="protein sequence ID" value="KAH0967428.1"/>
    <property type="molecule type" value="Genomic_DNA"/>
</dbReference>
<feature type="chain" id="PRO_5040547479" description="Carboxypeptidase" evidence="14">
    <location>
        <begin position="19"/>
        <end position="594"/>
    </location>
</feature>
<dbReference type="InterPro" id="IPR029058">
    <property type="entry name" value="AB_hydrolase_fold"/>
</dbReference>
<evidence type="ECO:0000313" key="16">
    <source>
        <dbReference type="Proteomes" id="UP000824596"/>
    </source>
</evidence>
<evidence type="ECO:0000256" key="6">
    <source>
        <dbReference type="ARBA" id="ARBA00022645"/>
    </source>
</evidence>
<dbReference type="GO" id="GO:0000324">
    <property type="term" value="C:fungal-type vacuole"/>
    <property type="evidence" value="ECO:0007669"/>
    <property type="project" value="TreeGrafter"/>
</dbReference>
<dbReference type="AlphaFoldDB" id="A0A9P8SLF6"/>
<evidence type="ECO:0000256" key="1">
    <source>
        <dbReference type="ARBA" id="ARBA00001003"/>
    </source>
</evidence>
<comment type="function">
    <text evidence="13">Extracellular serine carboxypeptidase that contributes to pathogenicity.</text>
</comment>
<keyword evidence="16" id="KW-1185">Reference proteome</keyword>
<dbReference type="PANTHER" id="PTHR11802">
    <property type="entry name" value="SERINE PROTEASE FAMILY S10 SERINE CARBOXYPEPTIDASE"/>
    <property type="match status" value="1"/>
</dbReference>
<evidence type="ECO:0000256" key="9">
    <source>
        <dbReference type="ARBA" id="ARBA00022801"/>
    </source>
</evidence>
<evidence type="ECO:0000313" key="15">
    <source>
        <dbReference type="EMBL" id="KAH0967428.1"/>
    </source>
</evidence>
<keyword evidence="10" id="KW-0843">Virulence</keyword>
<proteinExistence type="inferred from homology"/>
<comment type="catalytic activity">
    <reaction evidence="1">
        <text>Preferential release of a C-terminal arginine or lysine residue.</text>
        <dbReference type="EC" id="3.4.16.6"/>
    </reaction>
</comment>
<evidence type="ECO:0000256" key="14">
    <source>
        <dbReference type="RuleBase" id="RU361156"/>
    </source>
</evidence>
<evidence type="ECO:0000256" key="12">
    <source>
        <dbReference type="ARBA" id="ARBA00023288"/>
    </source>
</evidence>
<evidence type="ECO:0000256" key="10">
    <source>
        <dbReference type="ARBA" id="ARBA00023026"/>
    </source>
</evidence>
<evidence type="ECO:0000256" key="7">
    <source>
        <dbReference type="ARBA" id="ARBA00022670"/>
    </source>
</evidence>
<keyword evidence="7 14" id="KW-0645">Protease</keyword>
<keyword evidence="5" id="KW-0336">GPI-anchor</keyword>
<comment type="similarity">
    <text evidence="3 14">Belongs to the peptidase S10 family.</text>
</comment>
<keyword evidence="8 14" id="KW-0732">Signal</keyword>
<dbReference type="Proteomes" id="UP000824596">
    <property type="component" value="Unassembled WGS sequence"/>
</dbReference>
<name>A0A9P8SLF6_9HYPO</name>
<feature type="signal peptide" evidence="14">
    <location>
        <begin position="1"/>
        <end position="18"/>
    </location>
</feature>
<dbReference type="PANTHER" id="PTHR11802:SF189">
    <property type="entry name" value="CARBOXYPEPTIDASE"/>
    <property type="match status" value="1"/>
</dbReference>
<keyword evidence="4" id="KW-1003">Cell membrane</keyword>
<evidence type="ECO:0000256" key="3">
    <source>
        <dbReference type="ARBA" id="ARBA00009431"/>
    </source>
</evidence>
<dbReference type="InterPro" id="IPR001563">
    <property type="entry name" value="Peptidase_S10"/>
</dbReference>
<accession>A0A9P8SLF6</accession>
<reference evidence="15" key="1">
    <citation type="submission" date="2021-09" db="EMBL/GenBank/DDBJ databases">
        <title>A high-quality genome of the endoparasitic fungus Hirsutella rhossiliensis with a comparison of Hirsutella genomes reveals transposable elements contributing to genome size variation.</title>
        <authorList>
            <person name="Lin R."/>
            <person name="Jiao Y."/>
            <person name="Sun X."/>
            <person name="Ling J."/>
            <person name="Xie B."/>
            <person name="Cheng X."/>
        </authorList>
    </citation>
    <scope>NUCLEOTIDE SEQUENCE</scope>
    <source>
        <strain evidence="15">HR02</strain>
    </source>
</reference>
<dbReference type="Gene3D" id="3.40.50.1820">
    <property type="entry name" value="alpha/beta hydrolase"/>
    <property type="match status" value="1"/>
</dbReference>
<keyword evidence="12" id="KW-0449">Lipoprotein</keyword>
<dbReference type="GO" id="GO:0005886">
    <property type="term" value="C:plasma membrane"/>
    <property type="evidence" value="ECO:0007669"/>
    <property type="project" value="UniProtKB-SubCell"/>
</dbReference>
<dbReference type="PROSITE" id="PS00131">
    <property type="entry name" value="CARBOXYPEPT_SER_SER"/>
    <property type="match status" value="1"/>
</dbReference>
<organism evidence="15 16">
    <name type="scientific">Hirsutella rhossiliensis</name>
    <dbReference type="NCBI Taxonomy" id="111463"/>
    <lineage>
        <taxon>Eukaryota</taxon>
        <taxon>Fungi</taxon>
        <taxon>Dikarya</taxon>
        <taxon>Ascomycota</taxon>
        <taxon>Pezizomycotina</taxon>
        <taxon>Sordariomycetes</taxon>
        <taxon>Hypocreomycetidae</taxon>
        <taxon>Hypocreales</taxon>
        <taxon>Ophiocordycipitaceae</taxon>
        <taxon>Hirsutella</taxon>
    </lineage>
</organism>
<comment type="caution">
    <text evidence="15">The sequence shown here is derived from an EMBL/GenBank/DDBJ whole genome shotgun (WGS) entry which is preliminary data.</text>
</comment>
<evidence type="ECO:0000256" key="11">
    <source>
        <dbReference type="ARBA" id="ARBA00023180"/>
    </source>
</evidence>
<evidence type="ECO:0000256" key="4">
    <source>
        <dbReference type="ARBA" id="ARBA00022475"/>
    </source>
</evidence>
<dbReference type="Pfam" id="PF00450">
    <property type="entry name" value="Peptidase_S10"/>
    <property type="match status" value="2"/>
</dbReference>
<keyword evidence="5" id="KW-0472">Membrane</keyword>
<dbReference type="EC" id="3.4.16.-" evidence="14"/>
<keyword evidence="9 14" id="KW-0378">Hydrolase</keyword>